<dbReference type="InterPro" id="IPR004358">
    <property type="entry name" value="Sig_transdc_His_kin-like_C"/>
</dbReference>
<evidence type="ECO:0000256" key="7">
    <source>
        <dbReference type="PROSITE-ProRule" id="PRU00110"/>
    </source>
</evidence>
<keyword evidence="4" id="KW-0808">Transferase</keyword>
<keyword evidence="3 7" id="KW-0597">Phosphoprotein</keyword>
<dbReference type="Pfam" id="PF01584">
    <property type="entry name" value="CheW"/>
    <property type="match status" value="1"/>
</dbReference>
<dbReference type="InterPro" id="IPR008207">
    <property type="entry name" value="Sig_transdc_His_kin_Hpt_dom"/>
</dbReference>
<keyword evidence="5" id="KW-0418">Kinase</keyword>
<dbReference type="InterPro" id="IPR002545">
    <property type="entry name" value="CheW-lke_dom"/>
</dbReference>
<reference evidence="11 12" key="1">
    <citation type="submission" date="2024-04" db="EMBL/GenBank/DDBJ databases">
        <title>Aurantiacibacter sp. DGU6 16S ribosomal RNA gene Genome sequencing and assembly.</title>
        <authorList>
            <person name="Park S."/>
        </authorList>
    </citation>
    <scope>NUCLEOTIDE SEQUENCE [LARGE SCALE GENOMIC DNA]</scope>
    <source>
        <strain evidence="11 12">DGU6</strain>
    </source>
</reference>
<organism evidence="11 12">
    <name type="scientific">Aurantiacibacter gilvus</name>
    <dbReference type="NCBI Taxonomy" id="3139141"/>
    <lineage>
        <taxon>Bacteria</taxon>
        <taxon>Pseudomonadati</taxon>
        <taxon>Pseudomonadota</taxon>
        <taxon>Alphaproteobacteria</taxon>
        <taxon>Sphingomonadales</taxon>
        <taxon>Erythrobacteraceae</taxon>
        <taxon>Aurantiacibacter</taxon>
    </lineage>
</organism>
<dbReference type="Proteomes" id="UP001497045">
    <property type="component" value="Unassembled WGS sequence"/>
</dbReference>
<dbReference type="RefSeq" id="WP_341674024.1">
    <property type="nucleotide sequence ID" value="NZ_JBBYHV010000002.1"/>
</dbReference>
<dbReference type="CDD" id="cd00088">
    <property type="entry name" value="HPT"/>
    <property type="match status" value="1"/>
</dbReference>
<dbReference type="SUPFAM" id="SSF47226">
    <property type="entry name" value="Histidine-containing phosphotransfer domain, HPT domain"/>
    <property type="match status" value="1"/>
</dbReference>
<gene>
    <name evidence="11" type="ORF">AAEO60_12410</name>
</gene>
<accession>A0ABU9IGZ6</accession>
<dbReference type="PROSITE" id="PS50894">
    <property type="entry name" value="HPT"/>
    <property type="match status" value="1"/>
</dbReference>
<dbReference type="InterPro" id="IPR036097">
    <property type="entry name" value="HisK_dim/P_sf"/>
</dbReference>
<dbReference type="InterPro" id="IPR036641">
    <property type="entry name" value="HPT_dom_sf"/>
</dbReference>
<dbReference type="SMART" id="SM00387">
    <property type="entry name" value="HATPase_c"/>
    <property type="match status" value="1"/>
</dbReference>
<dbReference type="SUPFAM" id="SSF55874">
    <property type="entry name" value="ATPase domain of HSP90 chaperone/DNA topoisomerase II/histidine kinase"/>
    <property type="match status" value="1"/>
</dbReference>
<dbReference type="Pfam" id="PF01627">
    <property type="entry name" value="Hpt"/>
    <property type="match status" value="1"/>
</dbReference>
<dbReference type="InterPro" id="IPR036890">
    <property type="entry name" value="HATPase_C_sf"/>
</dbReference>
<dbReference type="SMART" id="SM00073">
    <property type="entry name" value="HPT"/>
    <property type="match status" value="1"/>
</dbReference>
<feature type="domain" description="CheW-like" evidence="9">
    <location>
        <begin position="394"/>
        <end position="529"/>
    </location>
</feature>
<dbReference type="Pfam" id="PF02518">
    <property type="entry name" value="HATPase_c"/>
    <property type="match status" value="1"/>
</dbReference>
<keyword evidence="6" id="KW-0902">Two-component regulatory system</keyword>
<dbReference type="EC" id="2.7.13.3" evidence="2"/>
<dbReference type="PROSITE" id="PS50851">
    <property type="entry name" value="CHEW"/>
    <property type="match status" value="1"/>
</dbReference>
<evidence type="ECO:0000256" key="4">
    <source>
        <dbReference type="ARBA" id="ARBA00022679"/>
    </source>
</evidence>
<evidence type="ECO:0000256" key="2">
    <source>
        <dbReference type="ARBA" id="ARBA00012438"/>
    </source>
</evidence>
<dbReference type="InterPro" id="IPR003594">
    <property type="entry name" value="HATPase_dom"/>
</dbReference>
<feature type="domain" description="HPt" evidence="10">
    <location>
        <begin position="1"/>
        <end position="101"/>
    </location>
</feature>
<dbReference type="PROSITE" id="PS50109">
    <property type="entry name" value="HIS_KIN"/>
    <property type="match status" value="1"/>
</dbReference>
<comment type="catalytic activity">
    <reaction evidence="1">
        <text>ATP + protein L-histidine = ADP + protein N-phospho-L-histidine.</text>
        <dbReference type="EC" id="2.7.13.3"/>
    </reaction>
</comment>
<evidence type="ECO:0000313" key="11">
    <source>
        <dbReference type="EMBL" id="MEL1251471.1"/>
    </source>
</evidence>
<name>A0ABU9IGZ6_9SPHN</name>
<dbReference type="InterPro" id="IPR051315">
    <property type="entry name" value="Bact_Chemotaxis_CheA"/>
</dbReference>
<evidence type="ECO:0000313" key="12">
    <source>
        <dbReference type="Proteomes" id="UP001497045"/>
    </source>
</evidence>
<protein>
    <recommendedName>
        <fullName evidence="2">histidine kinase</fullName>
        <ecNumber evidence="2">2.7.13.3</ecNumber>
    </recommendedName>
</protein>
<dbReference type="InterPro" id="IPR004105">
    <property type="entry name" value="CheA-like_dim"/>
</dbReference>
<dbReference type="Gene3D" id="1.20.120.160">
    <property type="entry name" value="HPT domain"/>
    <property type="match status" value="1"/>
</dbReference>
<evidence type="ECO:0000256" key="5">
    <source>
        <dbReference type="ARBA" id="ARBA00022777"/>
    </source>
</evidence>
<evidence type="ECO:0000259" key="8">
    <source>
        <dbReference type="PROSITE" id="PS50109"/>
    </source>
</evidence>
<proteinExistence type="predicted"/>
<dbReference type="Pfam" id="PF02895">
    <property type="entry name" value="H-kinase_dim"/>
    <property type="match status" value="1"/>
</dbReference>
<dbReference type="InterPro" id="IPR005467">
    <property type="entry name" value="His_kinase_dom"/>
</dbReference>
<feature type="modified residue" description="Phosphohistidine" evidence="7">
    <location>
        <position position="44"/>
    </location>
</feature>
<dbReference type="PANTHER" id="PTHR43395">
    <property type="entry name" value="SENSOR HISTIDINE KINASE CHEA"/>
    <property type="match status" value="1"/>
</dbReference>
<dbReference type="SMART" id="SM01231">
    <property type="entry name" value="H-kinase_dim"/>
    <property type="match status" value="1"/>
</dbReference>
<dbReference type="PANTHER" id="PTHR43395:SF1">
    <property type="entry name" value="CHEMOTAXIS PROTEIN CHEA"/>
    <property type="match status" value="1"/>
</dbReference>
<dbReference type="Gene3D" id="2.30.30.40">
    <property type="entry name" value="SH3 Domains"/>
    <property type="match status" value="1"/>
</dbReference>
<evidence type="ECO:0000259" key="9">
    <source>
        <dbReference type="PROSITE" id="PS50851"/>
    </source>
</evidence>
<sequence length="778" mass="85126">MDDLKAEFVAETQEMVEALSSEIVAWEADPADRSRLDAIFRFVHTVKGNCGFFEFPRLEALSHAAEDVLSEMRAGRREPDRQVVNAVLAIIDRISDITADIASNGSCPEGDDSALVAALNGEGTEEVEETGETGQLIPRANANRTVRLPVELLDRVMSGVSDVVLARNELARFMAELDRDNLLRGPFDRLSAVINEVRDGMTRTRMLPLETLFTSLPRMVRDLAGQLGKRVVIETDGGDVELDREMIEVVRDPIMHLLRNAIDHGIETPDERNAAGKPASGLIKLAARQSGDKIIIEINDDGRGVNTDKLVAKAVSAGVIDEERAAQLTMEERHMLMCEAGLSTADRVTEISGRGVGMDVVRDNVERIGGSLRIDSVVGRGLRVLLQLPLTLSITPAMTIVVGQHTMGVPHSFIEEIIDSANKDVSFEQMGDAWFAKIRDRRMPCVGLNTLLGIAEADNKRRALVVLRLAGGAEFVLTVDKVLAHQELVIKAVSPALLATGLYAGTSLTDDGRPVLLLDVTGIAEAAGIDTGIEGRTRADDKLQREWEEQESRVPAVLFTSLDGTRKALRMSVVSRIEMVEASQLTRSGGRWRVILGDLIVPLAGLDKVPEDGEAIRVLRLGDGNSVLTYACGDDTDVTDLPEDLTPMPGDNEIEAIALIDERPVELLDSHWLFSNFGEARNQDDRPVCRLSAQDSWAQNFLRPVIESAGYRVVDEDDKTEADVAICGDPKESKVLPAGQHIVLRKEEPKRTKSDKSIYRYDRDSLVAALEAARARKA</sequence>
<dbReference type="PRINTS" id="PR00344">
    <property type="entry name" value="BCTRLSENSOR"/>
</dbReference>
<evidence type="ECO:0000256" key="6">
    <source>
        <dbReference type="ARBA" id="ARBA00023012"/>
    </source>
</evidence>
<dbReference type="SUPFAM" id="SSF50341">
    <property type="entry name" value="CheW-like"/>
    <property type="match status" value="1"/>
</dbReference>
<evidence type="ECO:0000259" key="10">
    <source>
        <dbReference type="PROSITE" id="PS50894"/>
    </source>
</evidence>
<feature type="domain" description="Histidine kinase" evidence="8">
    <location>
        <begin position="141"/>
        <end position="392"/>
    </location>
</feature>
<dbReference type="EMBL" id="JBBYHV010000002">
    <property type="protein sequence ID" value="MEL1251471.1"/>
    <property type="molecule type" value="Genomic_DNA"/>
</dbReference>
<dbReference type="SUPFAM" id="SSF47384">
    <property type="entry name" value="Homodimeric domain of signal transducing histidine kinase"/>
    <property type="match status" value="1"/>
</dbReference>
<keyword evidence="12" id="KW-1185">Reference proteome</keyword>
<evidence type="ECO:0000256" key="3">
    <source>
        <dbReference type="ARBA" id="ARBA00022553"/>
    </source>
</evidence>
<comment type="caution">
    <text evidence="11">The sequence shown here is derived from an EMBL/GenBank/DDBJ whole genome shotgun (WGS) entry which is preliminary data.</text>
</comment>
<dbReference type="Gene3D" id="3.30.565.10">
    <property type="entry name" value="Histidine kinase-like ATPase, C-terminal domain"/>
    <property type="match status" value="1"/>
</dbReference>
<dbReference type="SMART" id="SM00260">
    <property type="entry name" value="CheW"/>
    <property type="match status" value="1"/>
</dbReference>
<evidence type="ECO:0000256" key="1">
    <source>
        <dbReference type="ARBA" id="ARBA00000085"/>
    </source>
</evidence>
<dbReference type="InterPro" id="IPR036061">
    <property type="entry name" value="CheW-like_dom_sf"/>
</dbReference>